<gene>
    <name evidence="2" type="ORF">F5544_16155</name>
</gene>
<dbReference type="EMBL" id="CP046172">
    <property type="protein sequence ID" value="QIS11111.1"/>
    <property type="molecule type" value="Genomic_DNA"/>
</dbReference>
<feature type="region of interest" description="Disordered" evidence="1">
    <location>
        <begin position="1"/>
        <end position="30"/>
    </location>
</feature>
<reference evidence="2 3" key="1">
    <citation type="journal article" date="2019" name="ACS Chem. Biol.">
        <title>Identification and Mobilization of a Cryptic Antibiotic Biosynthesis Gene Locus from a Human-Pathogenic Nocardia Isolate.</title>
        <authorList>
            <person name="Herisse M."/>
            <person name="Ishida K."/>
            <person name="Porter J.L."/>
            <person name="Howden B."/>
            <person name="Hertweck C."/>
            <person name="Stinear T.P."/>
            <person name="Pidot S.J."/>
        </authorList>
    </citation>
    <scope>NUCLEOTIDE SEQUENCE [LARGE SCALE GENOMIC DNA]</scope>
    <source>
        <strain evidence="2 3">AUSMDU00012717</strain>
    </source>
</reference>
<evidence type="ECO:0000256" key="1">
    <source>
        <dbReference type="SAM" id="MobiDB-lite"/>
    </source>
</evidence>
<accession>A0A6G9YD13</accession>
<organism evidence="2 3">
    <name type="scientific">Nocardia arthritidis</name>
    <dbReference type="NCBI Taxonomy" id="228602"/>
    <lineage>
        <taxon>Bacteria</taxon>
        <taxon>Bacillati</taxon>
        <taxon>Actinomycetota</taxon>
        <taxon>Actinomycetes</taxon>
        <taxon>Mycobacteriales</taxon>
        <taxon>Nocardiaceae</taxon>
        <taxon>Nocardia</taxon>
    </lineage>
</organism>
<keyword evidence="3" id="KW-1185">Reference proteome</keyword>
<evidence type="ECO:0000313" key="3">
    <source>
        <dbReference type="Proteomes" id="UP000503540"/>
    </source>
</evidence>
<feature type="region of interest" description="Disordered" evidence="1">
    <location>
        <begin position="170"/>
        <end position="206"/>
    </location>
</feature>
<dbReference type="KEGG" id="nah:F5544_16155"/>
<sequence>MPDVHASMPDPRDPLPVRRLPAEQPSNRHRRALDLAEEAERHRSLLRSAAADYRWRVAQRVSELAPEDQRYYLDEAERLIEQLMIDPVRHSTLDLDAYRAIRDGVPVTYDSAQRMYVLRRPGRDPLPIRPGLAEHRLGVIARLAGLGLRLDQIQVVALTTAQMVAPHEAAVPPRGAPEVLRGTTGFPSRRGAPVTPRPSGLPNSGV</sequence>
<dbReference type="RefSeq" id="WP_167473979.1">
    <property type="nucleotide sequence ID" value="NZ_CP046172.1"/>
</dbReference>
<evidence type="ECO:0000313" key="2">
    <source>
        <dbReference type="EMBL" id="QIS11111.1"/>
    </source>
</evidence>
<proteinExistence type="predicted"/>
<dbReference type="AlphaFoldDB" id="A0A6G9YD13"/>
<name>A0A6G9YD13_9NOCA</name>
<protein>
    <submittedName>
        <fullName evidence="2">Uncharacterized protein</fullName>
    </submittedName>
</protein>
<dbReference type="Proteomes" id="UP000503540">
    <property type="component" value="Chromosome"/>
</dbReference>